<dbReference type="PANTHER" id="PTHR33065:SF88">
    <property type="entry name" value="OS11G0104220 PROTEIN"/>
    <property type="match status" value="1"/>
</dbReference>
<dbReference type="EMBL" id="JAVIJP010000052">
    <property type="protein sequence ID" value="KAL3625377.1"/>
    <property type="molecule type" value="Genomic_DNA"/>
</dbReference>
<evidence type="ECO:0000256" key="1">
    <source>
        <dbReference type="SAM" id="MobiDB-lite"/>
    </source>
</evidence>
<reference evidence="4" key="1">
    <citation type="journal article" date="2024" name="IScience">
        <title>Strigolactones Initiate the Formation of Haustorium-like Structures in Castilleja.</title>
        <authorList>
            <person name="Buerger M."/>
            <person name="Peterson D."/>
            <person name="Chory J."/>
        </authorList>
    </citation>
    <scope>NUCLEOTIDE SEQUENCE [LARGE SCALE GENOMIC DNA]</scope>
</reference>
<accession>A0ABD3C730</accession>
<feature type="domain" description="DUF6598" evidence="2">
    <location>
        <begin position="62"/>
        <end position="311"/>
    </location>
</feature>
<dbReference type="AlphaFoldDB" id="A0ABD3C730"/>
<feature type="domain" description="DUF6598" evidence="2">
    <location>
        <begin position="402"/>
        <end position="616"/>
    </location>
</feature>
<sequence length="654" mass="75096">MDVEKLMQRYPNVSKGELEKIQKTLPYLNCSADFFVTIVESLDKERENAKRKGRKSVEAGPLVQVISVHVIPSDKSIDQNKPLTTYGRIYVEYCDTTSGKIIVHDLFRRISDDAQVLGPSGGPLTLVGPDNPCCWQSEDCTSLNNTTRLVVDAFIGEDDNLFAEKQLCNDYENMTIDMEKVKLEYVHGEFGSLALRYIVMPFAVYGHVEVSSNYKKLDGENLDKRTLNVKGRIVARYGNNSRGPECKLFEKQYDNEFEQVERDPRIGTTSMRLSRCWVCVPAYSSIILDLDLSEFGTGRKILKETVELRVEDIVSDDEFIVDDDILIRVRVEWVPSPLQGQLDDDDDDDDDDDNDDDESSCGEIMCDDEQMDEESCFPVASSSNLSRRWTLYPPEIDSISFVEIFSVFIGREKYKPLQVYGSIQVASKEAAFYIFKREAKEDAFGLSEHSKTLPVLDGPRVFNNWIPLKMKIDLKDVESQWHIKGYVKWNWTNILFASRWLNKQLCSVIQGQDGNFAAIHYTIFSEYFAKYASVELLCIPKNGGHFRPKVHGSLVAQYHNYDYTSRYNKDYYRIVLFQRNRDDAAQPGADGFIPLSRSMVVVPNDSSLIIEANIGDGLCDELSFQELRFDYGIMRRKLIMEENDYSIYIYVKWE</sequence>
<name>A0ABD3C730_9LAMI</name>
<dbReference type="PANTHER" id="PTHR33065">
    <property type="entry name" value="OS07G0486400 PROTEIN"/>
    <property type="match status" value="1"/>
</dbReference>
<dbReference type="Pfam" id="PF20241">
    <property type="entry name" value="DUF6598"/>
    <property type="match status" value="2"/>
</dbReference>
<dbReference type="Proteomes" id="UP001632038">
    <property type="component" value="Unassembled WGS sequence"/>
</dbReference>
<feature type="compositionally biased region" description="Acidic residues" evidence="1">
    <location>
        <begin position="342"/>
        <end position="363"/>
    </location>
</feature>
<organism evidence="3 4">
    <name type="scientific">Castilleja foliolosa</name>
    <dbReference type="NCBI Taxonomy" id="1961234"/>
    <lineage>
        <taxon>Eukaryota</taxon>
        <taxon>Viridiplantae</taxon>
        <taxon>Streptophyta</taxon>
        <taxon>Embryophyta</taxon>
        <taxon>Tracheophyta</taxon>
        <taxon>Spermatophyta</taxon>
        <taxon>Magnoliopsida</taxon>
        <taxon>eudicotyledons</taxon>
        <taxon>Gunneridae</taxon>
        <taxon>Pentapetalae</taxon>
        <taxon>asterids</taxon>
        <taxon>lamiids</taxon>
        <taxon>Lamiales</taxon>
        <taxon>Orobanchaceae</taxon>
        <taxon>Pedicularideae</taxon>
        <taxon>Castillejinae</taxon>
        <taxon>Castilleja</taxon>
    </lineage>
</organism>
<comment type="caution">
    <text evidence="3">The sequence shown here is derived from an EMBL/GenBank/DDBJ whole genome shotgun (WGS) entry which is preliminary data.</text>
</comment>
<evidence type="ECO:0000313" key="3">
    <source>
        <dbReference type="EMBL" id="KAL3625377.1"/>
    </source>
</evidence>
<proteinExistence type="predicted"/>
<protein>
    <recommendedName>
        <fullName evidence="2">DUF6598 domain-containing protein</fullName>
    </recommendedName>
</protein>
<keyword evidence="4" id="KW-1185">Reference proteome</keyword>
<evidence type="ECO:0000313" key="4">
    <source>
        <dbReference type="Proteomes" id="UP001632038"/>
    </source>
</evidence>
<dbReference type="InterPro" id="IPR046533">
    <property type="entry name" value="DUF6598"/>
</dbReference>
<gene>
    <name evidence="3" type="ORF">CASFOL_030831</name>
</gene>
<feature type="region of interest" description="Disordered" evidence="1">
    <location>
        <begin position="338"/>
        <end position="363"/>
    </location>
</feature>
<evidence type="ECO:0000259" key="2">
    <source>
        <dbReference type="Pfam" id="PF20241"/>
    </source>
</evidence>